<accession>A0A7W3JUZ4</accession>
<keyword evidence="4" id="KW-1185">Reference proteome</keyword>
<dbReference type="InterPro" id="IPR050268">
    <property type="entry name" value="NADH-dep_flavin_reductase"/>
</dbReference>
<comment type="caution">
    <text evidence="3">The sequence shown here is derived from an EMBL/GenBank/DDBJ whole genome shotgun (WGS) entry which is preliminary data.</text>
</comment>
<feature type="domain" description="Flavin reductase like" evidence="2">
    <location>
        <begin position="35"/>
        <end position="173"/>
    </location>
</feature>
<dbReference type="SUPFAM" id="SSF50475">
    <property type="entry name" value="FMN-binding split barrel"/>
    <property type="match status" value="1"/>
</dbReference>
<dbReference type="PANTHER" id="PTHR30466">
    <property type="entry name" value="FLAVIN REDUCTASE"/>
    <property type="match status" value="1"/>
</dbReference>
<dbReference type="Gene3D" id="2.30.110.10">
    <property type="entry name" value="Electron Transport, Fmn-binding Protein, Chain A"/>
    <property type="match status" value="1"/>
</dbReference>
<name>A0A7W3JUZ4_9MICO</name>
<evidence type="ECO:0000313" key="4">
    <source>
        <dbReference type="Proteomes" id="UP000524237"/>
    </source>
</evidence>
<organism evidence="3 4">
    <name type="scientific">Alpinimonas psychrophila</name>
    <dbReference type="NCBI Taxonomy" id="748908"/>
    <lineage>
        <taxon>Bacteria</taxon>
        <taxon>Bacillati</taxon>
        <taxon>Actinomycetota</taxon>
        <taxon>Actinomycetes</taxon>
        <taxon>Micrococcales</taxon>
        <taxon>Microbacteriaceae</taxon>
        <taxon>Alpinimonas</taxon>
    </lineage>
</organism>
<dbReference type="InterPro" id="IPR002563">
    <property type="entry name" value="Flavin_Rdtase-like_dom"/>
</dbReference>
<dbReference type="RefSeq" id="WP_182485069.1">
    <property type="nucleotide sequence ID" value="NZ_JACGWU010000006.1"/>
</dbReference>
<keyword evidence="1" id="KW-0560">Oxidoreductase</keyword>
<reference evidence="3 4" key="1">
    <citation type="submission" date="2020-07" db="EMBL/GenBank/DDBJ databases">
        <title>Sequencing the genomes of 1000 actinobacteria strains.</title>
        <authorList>
            <person name="Klenk H.-P."/>
        </authorList>
    </citation>
    <scope>NUCLEOTIDE SEQUENCE [LARGE SCALE GENOMIC DNA]</scope>
    <source>
        <strain evidence="3 4">DSM 23737</strain>
    </source>
</reference>
<dbReference type="PANTHER" id="PTHR30466:SF1">
    <property type="entry name" value="FMN REDUCTASE (NADH) RUTF"/>
    <property type="match status" value="1"/>
</dbReference>
<sequence>MESDDIVIASHPESVIQEGADVTQGISPTELRNAMRHWVTGVTVITTSHEGNPVGMVSNSFTSVSLEPPLVSWCVDLRSTSYDAWSKTDNFAVHVLDHEQKNLVASFAQRGGEKFEGITWHSGVHQSPILDDATFSLECEVWSRLTAGDHLILIGRVIASTQPEVFIPLTNHALYS</sequence>
<dbReference type="InterPro" id="IPR012349">
    <property type="entry name" value="Split_barrel_FMN-bd"/>
</dbReference>
<dbReference type="Proteomes" id="UP000524237">
    <property type="component" value="Unassembled WGS sequence"/>
</dbReference>
<dbReference type="GO" id="GO:0042602">
    <property type="term" value="F:riboflavin reductase (NADPH) activity"/>
    <property type="evidence" value="ECO:0007669"/>
    <property type="project" value="TreeGrafter"/>
</dbReference>
<proteinExistence type="predicted"/>
<protein>
    <submittedName>
        <fullName evidence="3">Flavin reductase (DIM6/NTAB) family NADH-FMN oxidoreductase RutF</fullName>
    </submittedName>
</protein>
<dbReference type="Pfam" id="PF01613">
    <property type="entry name" value="Flavin_Reduct"/>
    <property type="match status" value="1"/>
</dbReference>
<dbReference type="AlphaFoldDB" id="A0A7W3JUZ4"/>
<dbReference type="SMART" id="SM00903">
    <property type="entry name" value="Flavin_Reduct"/>
    <property type="match status" value="1"/>
</dbReference>
<evidence type="ECO:0000256" key="1">
    <source>
        <dbReference type="ARBA" id="ARBA00023002"/>
    </source>
</evidence>
<dbReference type="GO" id="GO:0010181">
    <property type="term" value="F:FMN binding"/>
    <property type="evidence" value="ECO:0007669"/>
    <property type="project" value="InterPro"/>
</dbReference>
<evidence type="ECO:0000259" key="2">
    <source>
        <dbReference type="SMART" id="SM00903"/>
    </source>
</evidence>
<evidence type="ECO:0000313" key="3">
    <source>
        <dbReference type="EMBL" id="MBA8829640.1"/>
    </source>
</evidence>
<dbReference type="EMBL" id="JACGWU010000006">
    <property type="protein sequence ID" value="MBA8829640.1"/>
    <property type="molecule type" value="Genomic_DNA"/>
</dbReference>
<gene>
    <name evidence="3" type="ORF">FB555_001756</name>
</gene>